<comment type="pathway">
    <text evidence="4">Protein modification; protein glycosylation.</text>
</comment>
<dbReference type="PANTHER" id="PTHR13872">
    <property type="entry name" value="DOLICHYL-DIPHOSPHOOLIGOSACCHARIDE--PROTEIN GLYCOSYLTRANSFERASE SUBUNIT"/>
    <property type="match status" value="1"/>
</dbReference>
<feature type="transmembrane region" description="Helical" evidence="14">
    <location>
        <begin position="103"/>
        <end position="122"/>
    </location>
</feature>
<evidence type="ECO:0000256" key="9">
    <source>
        <dbReference type="ARBA" id="ARBA00022723"/>
    </source>
</evidence>
<evidence type="ECO:0000256" key="3">
    <source>
        <dbReference type="ARBA" id="ARBA00004127"/>
    </source>
</evidence>
<feature type="transmembrane region" description="Helical" evidence="14">
    <location>
        <begin position="175"/>
        <end position="192"/>
    </location>
</feature>
<evidence type="ECO:0000256" key="7">
    <source>
        <dbReference type="ARBA" id="ARBA00022679"/>
    </source>
</evidence>
<feature type="transmembrane region" description="Helical" evidence="14">
    <location>
        <begin position="332"/>
        <end position="351"/>
    </location>
</feature>
<proteinExistence type="inferred from homology"/>
<keyword evidence="9" id="KW-0479">Metal-binding</keyword>
<comment type="cofactor">
    <cofactor evidence="1">
        <name>Mn(2+)</name>
        <dbReference type="ChEBI" id="CHEBI:29035"/>
    </cofactor>
</comment>
<keyword evidence="7 18" id="KW-0808">Transferase</keyword>
<dbReference type="UniPathway" id="UPA00378"/>
<evidence type="ECO:0000259" key="16">
    <source>
        <dbReference type="Pfam" id="PF18527"/>
    </source>
</evidence>
<evidence type="ECO:0000313" key="18">
    <source>
        <dbReference type="EMBL" id="SFV66007.1"/>
    </source>
</evidence>
<evidence type="ECO:0000259" key="15">
    <source>
        <dbReference type="Pfam" id="PF02516"/>
    </source>
</evidence>
<dbReference type="GO" id="GO:0016020">
    <property type="term" value="C:membrane"/>
    <property type="evidence" value="ECO:0007669"/>
    <property type="project" value="InterPro"/>
</dbReference>
<evidence type="ECO:0000256" key="6">
    <source>
        <dbReference type="ARBA" id="ARBA00022676"/>
    </source>
</evidence>
<evidence type="ECO:0000256" key="10">
    <source>
        <dbReference type="ARBA" id="ARBA00022842"/>
    </source>
</evidence>
<feature type="transmembrane region" description="Helical" evidence="14">
    <location>
        <begin position="79"/>
        <end position="97"/>
    </location>
</feature>
<accession>A0A1W1CJX6</accession>
<dbReference type="InterPro" id="IPR003674">
    <property type="entry name" value="Oligo_trans_STT3"/>
</dbReference>
<feature type="transmembrane region" description="Helical" evidence="14">
    <location>
        <begin position="54"/>
        <end position="72"/>
    </location>
</feature>
<keyword evidence="8 14" id="KW-0812">Transmembrane</keyword>
<evidence type="ECO:0000256" key="12">
    <source>
        <dbReference type="ARBA" id="ARBA00023136"/>
    </source>
</evidence>
<keyword evidence="12 14" id="KW-0472">Membrane</keyword>
<dbReference type="GO" id="GO:0004579">
    <property type="term" value="F:dolichyl-diphosphooligosaccharide-protein glycotransferase activity"/>
    <property type="evidence" value="ECO:0007669"/>
    <property type="project" value="UniProtKB-EC"/>
</dbReference>
<feature type="transmembrane region" description="Helical" evidence="14">
    <location>
        <begin position="153"/>
        <end position="168"/>
    </location>
</feature>
<name>A0A1W1CJX6_9ZZZZ</name>
<evidence type="ECO:0000259" key="17">
    <source>
        <dbReference type="Pfam" id="PF21436"/>
    </source>
</evidence>
<dbReference type="InterPro" id="IPR048999">
    <property type="entry name" value="STT3-PglB_core"/>
</dbReference>
<evidence type="ECO:0000256" key="8">
    <source>
        <dbReference type="ARBA" id="ARBA00022692"/>
    </source>
</evidence>
<keyword evidence="10" id="KW-0460">Magnesium</keyword>
<comment type="similarity">
    <text evidence="5">Belongs to the STT3 family.</text>
</comment>
<feature type="domain" description="STT3 subunit PglB C-terminal" evidence="16">
    <location>
        <begin position="534"/>
        <end position="612"/>
    </location>
</feature>
<dbReference type="AlphaFoldDB" id="A0A1W1CJX6"/>
<feature type="transmembrane region" description="Helical" evidence="14">
    <location>
        <begin position="284"/>
        <end position="301"/>
    </location>
</feature>
<evidence type="ECO:0000256" key="13">
    <source>
        <dbReference type="ARBA" id="ARBA00023211"/>
    </source>
</evidence>
<keyword evidence="6 18" id="KW-0328">Glycosyltransferase</keyword>
<evidence type="ECO:0000256" key="1">
    <source>
        <dbReference type="ARBA" id="ARBA00001936"/>
    </source>
</evidence>
<feature type="domain" description="Oligosaccharyl transferase STT3 N-terminal" evidence="15">
    <location>
        <begin position="36"/>
        <end position="355"/>
    </location>
</feature>
<dbReference type="Pfam" id="PF18527">
    <property type="entry name" value="STT3_PglB_C"/>
    <property type="match status" value="1"/>
</dbReference>
<evidence type="ECO:0000256" key="4">
    <source>
        <dbReference type="ARBA" id="ARBA00004922"/>
    </source>
</evidence>
<feature type="transmembrane region" description="Helical" evidence="14">
    <location>
        <begin position="222"/>
        <end position="244"/>
    </location>
</feature>
<dbReference type="PANTHER" id="PTHR13872:SF1">
    <property type="entry name" value="DOLICHYL-DIPHOSPHOOLIGOSACCHARIDE--PROTEIN GLYCOSYLTRANSFERASE SUBUNIT STT3B"/>
    <property type="match status" value="1"/>
</dbReference>
<feature type="domain" description="STT3/PglB/AglB core" evidence="17">
    <location>
        <begin position="403"/>
        <end position="524"/>
    </location>
</feature>
<sequence length="651" mass="73778">MINTNDGYFFASGAQHELFGLHGNNPRVPSFWSYGLVAVTTLVTKFTPFSLETVTLYLPTVISSMVVIPIILIARLYKLTLWGFFAALLGSIAWSYYNRTMTGYYDTDMFSAMAPMFILYFLMKSTIDFNLKSALYAAIAISIYPLLYDQGQAIIYAMGIIYTAYMLFYHRENDVTYKSLILLFLALIPFHLSAPLEYIVDIALVVITYFLLLKSEIETKKLMLISLVLFIAFMIFGDVLSLIWHKIYSYTITGTDKSGLHFFAVNQTVREAGHIPFKTFANRISGSEVGLFIAMLGYLVLLFKKPAFLLALPLVGIGGFALFGGLRFTVYAVPIAAMSAVYLFFFIGEYIKNSKVKYAFIALATAFMIYPNITHIIGYKVPTVFNKAEVKDLVALNKIATDKDYTLAWWDYGYPIWYYSDTSTIIDGGKHDHDNYIISKIMFSDSSVQVVNLARLAVETYVDSNYSIISDTLLKDKNPNQLMSDLKETNFKLPKKTRDVYLYLPFRMINILPTVGVFGNLNLENGKKERNIVFYPASPIKQRGSMISLSNGIALDIAKGVASLGKRKIPVNHFDIAVLDKNGQTRVESNIFHSDAGFSVVYLKSYNKMIFMDNKTYNSTFVQMFMLGHYDKKLFKLVVSSPYTKIYKLKI</sequence>
<dbReference type="Pfam" id="PF02516">
    <property type="entry name" value="STT3"/>
    <property type="match status" value="1"/>
</dbReference>
<dbReference type="EMBL" id="FPHI01000027">
    <property type="protein sequence ID" value="SFV66007.1"/>
    <property type="molecule type" value="Genomic_DNA"/>
</dbReference>
<feature type="transmembrane region" description="Helical" evidence="14">
    <location>
        <begin position="358"/>
        <end position="379"/>
    </location>
</feature>
<comment type="subcellular location">
    <subcellularLocation>
        <location evidence="3">Endomembrane system</location>
        <topology evidence="3">Multi-pass membrane protein</topology>
    </subcellularLocation>
</comment>
<organism evidence="18">
    <name type="scientific">hydrothermal vent metagenome</name>
    <dbReference type="NCBI Taxonomy" id="652676"/>
    <lineage>
        <taxon>unclassified sequences</taxon>
        <taxon>metagenomes</taxon>
        <taxon>ecological metagenomes</taxon>
    </lineage>
</organism>
<keyword evidence="11 14" id="KW-1133">Transmembrane helix</keyword>
<feature type="transmembrane region" description="Helical" evidence="14">
    <location>
        <begin position="198"/>
        <end position="215"/>
    </location>
</feature>
<comment type="cofactor">
    <cofactor evidence="2">
        <name>Mg(2+)</name>
        <dbReference type="ChEBI" id="CHEBI:18420"/>
    </cofactor>
</comment>
<feature type="transmembrane region" description="Helical" evidence="14">
    <location>
        <begin position="308"/>
        <end position="326"/>
    </location>
</feature>
<evidence type="ECO:0000256" key="2">
    <source>
        <dbReference type="ARBA" id="ARBA00001946"/>
    </source>
</evidence>
<dbReference type="Pfam" id="PF21436">
    <property type="entry name" value="STT3-PglB_core"/>
    <property type="match status" value="1"/>
</dbReference>
<gene>
    <name evidence="18" type="ORF">MNB_SV-3-339</name>
</gene>
<evidence type="ECO:0000256" key="11">
    <source>
        <dbReference type="ARBA" id="ARBA00022989"/>
    </source>
</evidence>
<evidence type="ECO:0000256" key="5">
    <source>
        <dbReference type="ARBA" id="ARBA00010810"/>
    </source>
</evidence>
<reference evidence="18" key="1">
    <citation type="submission" date="2016-10" db="EMBL/GenBank/DDBJ databases">
        <authorList>
            <person name="de Groot N.N."/>
        </authorList>
    </citation>
    <scope>NUCLEOTIDE SEQUENCE</scope>
</reference>
<keyword evidence="13" id="KW-0464">Manganese</keyword>
<dbReference type="GO" id="GO:0012505">
    <property type="term" value="C:endomembrane system"/>
    <property type="evidence" value="ECO:0007669"/>
    <property type="project" value="UniProtKB-SubCell"/>
</dbReference>
<dbReference type="InterPro" id="IPR048307">
    <property type="entry name" value="STT3_N"/>
</dbReference>
<dbReference type="GO" id="GO:0046872">
    <property type="term" value="F:metal ion binding"/>
    <property type="evidence" value="ECO:0007669"/>
    <property type="project" value="UniProtKB-KW"/>
</dbReference>
<dbReference type="EC" id="2.4.99.18" evidence="18"/>
<dbReference type="InterPro" id="IPR041563">
    <property type="entry name" value="STT3_PglB_C"/>
</dbReference>
<evidence type="ECO:0000256" key="14">
    <source>
        <dbReference type="SAM" id="Phobius"/>
    </source>
</evidence>
<dbReference type="Gene3D" id="3.40.1380.40">
    <property type="match status" value="1"/>
</dbReference>
<protein>
    <submittedName>
        <fullName evidence="18">Oligosaccharyltransferase PglB</fullName>
        <ecNumber evidence="18">2.4.99.18</ecNumber>
    </submittedName>
</protein>